<evidence type="ECO:0008006" key="3">
    <source>
        <dbReference type="Google" id="ProtNLM"/>
    </source>
</evidence>
<keyword evidence="2" id="KW-1185">Reference proteome</keyword>
<accession>A0ABR0ECN9</accession>
<sequence>MDHLPAPSNPTAPLPEVPYLCEEEPYDDGDFLAYPARIGLPNLGSVDEAVILRAWESRNPFDDREVEEFLQTWLFFGMLHELLGKHGLYDVEDYVEVKEDGKKCLHTRNLMGRLRGWTESVQGWGEDEKATELKHLQTCLLLAREGNYFILADHHSKCTRAIVWSISTILETLASAIDLVFVGPTREVTVSTAWVEFCEDETQHMLRNGWCIHEVLAAQKEFSSNIAKFYLLRMRKVDLGLQHGGCEEDSCKRLQIDLETYRPRHVVAECECEWMGPSPREVAACLTGETFPVLRVTGDVLDDVKIEVVPYVEGMVYVALSHVWADGLGNPAANCLPRCQLLRVKKLVEDFRDKNVVHDVDESVKQAPEAPLVYPGPSREIFIWCDTICCPVQDFSNPLPSDELTALQSKAIARLRQVYQQASHALVLDRSLEAMDFHSIDRLEAAARVYTSRWIRRLWTFQEGGIAKRLLIHFRDAIVDHRTIWAAVHYDAADKPEAHNIQLRRHLITHCFNLRSWFAQKNASIDYRGPVWSLCWRRVSVATDEALCLAAAYDLDMDAVSARPKDERMQEVWRQLASTVRGISAFIIFAALPRLSSPGFRWAPSSVLQTVKRSRVLEPVFRDIEDESGRLAPEGFCVKYDGWRIRPSGPPGGFPHGMISTDETDTHYLRDNDEAWYSVWEHKELQAGRNVRLNELWDKDREETARRQWHIILDICPKGQETFGRRGLISTSIPREGEQTIHHSEMVVWAKRLAPQWEILWELVYKAINPLRAEPKISKISSLAATDGVSINDAWGRASKEIAPDLVRYTGSDVPTPLELQALCREMILQVNGVWTGLAADEEVLRALRGVGGGGEALGQIVKSVFMGRIAVVEEEREREWIVD</sequence>
<reference evidence="1 2" key="1">
    <citation type="journal article" date="2023" name="G3 (Bethesda)">
        <title>A chromosome-level genome assembly of Zasmidium syzygii isolated from banana leaves.</title>
        <authorList>
            <person name="van Westerhoven A.C."/>
            <person name="Mehrabi R."/>
            <person name="Talebi R."/>
            <person name="Steentjes M.B.F."/>
            <person name="Corcolon B."/>
            <person name="Chong P.A."/>
            <person name="Kema G.H.J."/>
            <person name="Seidl M.F."/>
        </authorList>
    </citation>
    <scope>NUCLEOTIDE SEQUENCE [LARGE SCALE GENOMIC DNA]</scope>
    <source>
        <strain evidence="1 2">P124</strain>
    </source>
</reference>
<dbReference type="EMBL" id="JAXOVC010000007">
    <property type="protein sequence ID" value="KAK4498833.1"/>
    <property type="molecule type" value="Genomic_DNA"/>
</dbReference>
<evidence type="ECO:0000313" key="1">
    <source>
        <dbReference type="EMBL" id="KAK4498833.1"/>
    </source>
</evidence>
<evidence type="ECO:0000313" key="2">
    <source>
        <dbReference type="Proteomes" id="UP001305779"/>
    </source>
</evidence>
<proteinExistence type="predicted"/>
<dbReference type="PANTHER" id="PTHR39596">
    <property type="match status" value="1"/>
</dbReference>
<name>A0ABR0ECN9_ZASCE</name>
<organism evidence="1 2">
    <name type="scientific">Zasmidium cellare</name>
    <name type="common">Wine cellar mold</name>
    <name type="synonym">Racodium cellare</name>
    <dbReference type="NCBI Taxonomy" id="395010"/>
    <lineage>
        <taxon>Eukaryota</taxon>
        <taxon>Fungi</taxon>
        <taxon>Dikarya</taxon>
        <taxon>Ascomycota</taxon>
        <taxon>Pezizomycotina</taxon>
        <taxon>Dothideomycetes</taxon>
        <taxon>Dothideomycetidae</taxon>
        <taxon>Mycosphaerellales</taxon>
        <taxon>Mycosphaerellaceae</taxon>
        <taxon>Zasmidium</taxon>
    </lineage>
</organism>
<comment type="caution">
    <text evidence="1">The sequence shown here is derived from an EMBL/GenBank/DDBJ whole genome shotgun (WGS) entry which is preliminary data.</text>
</comment>
<dbReference type="Proteomes" id="UP001305779">
    <property type="component" value="Unassembled WGS sequence"/>
</dbReference>
<dbReference type="PANTHER" id="PTHR39596:SF3">
    <property type="entry name" value="HETEROKARYON INCOMPATIBILITY DOMAIN-CONTAINING PROTEIN"/>
    <property type="match status" value="1"/>
</dbReference>
<protein>
    <recommendedName>
        <fullName evidence="3">Heterokaryon incompatibility domain-containing protein</fullName>
    </recommendedName>
</protein>
<gene>
    <name evidence="1" type="ORF">PRZ48_009343</name>
</gene>